<dbReference type="InterPro" id="IPR057739">
    <property type="entry name" value="Glyco_hydro_29_N"/>
</dbReference>
<evidence type="ECO:0000256" key="4">
    <source>
        <dbReference type="ARBA" id="ARBA00022729"/>
    </source>
</evidence>
<evidence type="ECO:0000256" key="3">
    <source>
        <dbReference type="ARBA" id="ARBA00012662"/>
    </source>
</evidence>
<feature type="domain" description="Glycoside hydrolase family 29 N-terminal" evidence="7">
    <location>
        <begin position="7"/>
        <end position="101"/>
    </location>
</feature>
<sequence length="193" mass="21926">INNRTDTPQDYWTPEQVQPEGWYEVDGEPVLWEACQTFSGSWGYHRDEATWKSVGMLLRMLIDGVAHGGNLLLNVGPTARGTFDCRAQERLAGMGEWMRYNDRSIYGCTMSDFIAPTDCRYTQNFDTGRLYCHLFAWPMKAQRLPGMAGKIEYAQLLHDGSEVLWQEEGEDVVLTLPIAKPSVEIPVVELFLA</sequence>
<protein>
    <recommendedName>
        <fullName evidence="3">alpha-L-fucosidase</fullName>
        <ecNumber evidence="3">3.2.1.51</ecNumber>
    </recommendedName>
</protein>
<dbReference type="GO" id="GO:0006004">
    <property type="term" value="P:fucose metabolic process"/>
    <property type="evidence" value="ECO:0007669"/>
    <property type="project" value="InterPro"/>
</dbReference>
<proteinExistence type="inferred from homology"/>
<dbReference type="Gene3D" id="3.20.20.80">
    <property type="entry name" value="Glycosidases"/>
    <property type="match status" value="1"/>
</dbReference>
<evidence type="ECO:0000259" key="7">
    <source>
        <dbReference type="Pfam" id="PF01120"/>
    </source>
</evidence>
<keyword evidence="5" id="KW-0378">Hydrolase</keyword>
<organism evidence="8">
    <name type="scientific">marine sediment metagenome</name>
    <dbReference type="NCBI Taxonomy" id="412755"/>
    <lineage>
        <taxon>unclassified sequences</taxon>
        <taxon>metagenomes</taxon>
        <taxon>ecological metagenomes</taxon>
    </lineage>
</organism>
<gene>
    <name evidence="8" type="ORF">S01H1_81031</name>
</gene>
<dbReference type="PRINTS" id="PR00741">
    <property type="entry name" value="GLHYDRLASE29"/>
</dbReference>
<dbReference type="InterPro" id="IPR016286">
    <property type="entry name" value="FUC_metazoa-typ"/>
</dbReference>
<keyword evidence="4" id="KW-0732">Signal</keyword>
<evidence type="ECO:0000256" key="6">
    <source>
        <dbReference type="ARBA" id="ARBA00023295"/>
    </source>
</evidence>
<dbReference type="EC" id="3.2.1.51" evidence="3"/>
<feature type="non-terminal residue" evidence="8">
    <location>
        <position position="1"/>
    </location>
</feature>
<evidence type="ECO:0000256" key="1">
    <source>
        <dbReference type="ARBA" id="ARBA00004071"/>
    </source>
</evidence>
<reference evidence="8" key="1">
    <citation type="journal article" date="2014" name="Front. Microbiol.">
        <title>High frequency of phylogenetically diverse reductive dehalogenase-homologous genes in deep subseafloor sedimentary metagenomes.</title>
        <authorList>
            <person name="Kawai M."/>
            <person name="Futagami T."/>
            <person name="Toyoda A."/>
            <person name="Takaki Y."/>
            <person name="Nishi S."/>
            <person name="Hori S."/>
            <person name="Arai W."/>
            <person name="Tsubouchi T."/>
            <person name="Morono Y."/>
            <person name="Uchiyama I."/>
            <person name="Ito T."/>
            <person name="Fujiyama A."/>
            <person name="Inagaki F."/>
            <person name="Takami H."/>
        </authorList>
    </citation>
    <scope>NUCLEOTIDE SEQUENCE</scope>
    <source>
        <strain evidence="8">Expedition CK06-06</strain>
    </source>
</reference>
<dbReference type="AlphaFoldDB" id="X0ZU05"/>
<dbReference type="SMART" id="SM00812">
    <property type="entry name" value="Alpha_L_fucos"/>
    <property type="match status" value="1"/>
</dbReference>
<dbReference type="GO" id="GO:0016139">
    <property type="term" value="P:glycoside catabolic process"/>
    <property type="evidence" value="ECO:0007669"/>
    <property type="project" value="TreeGrafter"/>
</dbReference>
<dbReference type="PANTHER" id="PTHR10030:SF37">
    <property type="entry name" value="ALPHA-L-FUCOSIDASE-RELATED"/>
    <property type="match status" value="1"/>
</dbReference>
<comment type="caution">
    <text evidence="8">The sequence shown here is derived from an EMBL/GenBank/DDBJ whole genome shotgun (WGS) entry which is preliminary data.</text>
</comment>
<evidence type="ECO:0000256" key="5">
    <source>
        <dbReference type="ARBA" id="ARBA00022801"/>
    </source>
</evidence>
<dbReference type="SUPFAM" id="SSF51445">
    <property type="entry name" value="(Trans)glycosidases"/>
    <property type="match status" value="1"/>
</dbReference>
<comment type="function">
    <text evidence="1">Alpha-L-fucosidase is responsible for hydrolyzing the alpha-1,6-linked fucose joined to the reducing-end N-acetylglucosamine of the carbohydrate moieties of glycoproteins.</text>
</comment>
<dbReference type="EMBL" id="BARS01054789">
    <property type="protein sequence ID" value="GAG51666.1"/>
    <property type="molecule type" value="Genomic_DNA"/>
</dbReference>
<keyword evidence="6" id="KW-0326">Glycosidase</keyword>
<evidence type="ECO:0000313" key="8">
    <source>
        <dbReference type="EMBL" id="GAG51666.1"/>
    </source>
</evidence>
<dbReference type="Pfam" id="PF01120">
    <property type="entry name" value="Alpha_L_fucos"/>
    <property type="match status" value="1"/>
</dbReference>
<dbReference type="PANTHER" id="PTHR10030">
    <property type="entry name" value="ALPHA-L-FUCOSIDASE"/>
    <property type="match status" value="1"/>
</dbReference>
<dbReference type="InterPro" id="IPR000933">
    <property type="entry name" value="Glyco_hydro_29"/>
</dbReference>
<name>X0ZU05_9ZZZZ</name>
<evidence type="ECO:0000256" key="2">
    <source>
        <dbReference type="ARBA" id="ARBA00007951"/>
    </source>
</evidence>
<accession>X0ZU05</accession>
<dbReference type="GO" id="GO:0004560">
    <property type="term" value="F:alpha-L-fucosidase activity"/>
    <property type="evidence" value="ECO:0007669"/>
    <property type="project" value="InterPro"/>
</dbReference>
<dbReference type="GO" id="GO:0005764">
    <property type="term" value="C:lysosome"/>
    <property type="evidence" value="ECO:0007669"/>
    <property type="project" value="TreeGrafter"/>
</dbReference>
<dbReference type="InterPro" id="IPR017853">
    <property type="entry name" value="GH"/>
</dbReference>
<comment type="similarity">
    <text evidence="2">Belongs to the glycosyl hydrolase 29 family.</text>
</comment>